<keyword evidence="2" id="KW-1185">Reference proteome</keyword>
<evidence type="ECO:0008006" key="3">
    <source>
        <dbReference type="Google" id="ProtNLM"/>
    </source>
</evidence>
<dbReference type="Proteomes" id="UP000241936">
    <property type="component" value="Chromosome"/>
</dbReference>
<protein>
    <recommendedName>
        <fullName evidence="3">HEAT repeat domain-containing protein</fullName>
    </recommendedName>
</protein>
<dbReference type="RefSeq" id="WP_047228770.1">
    <property type="nucleotide sequence ID" value="NZ_CAXAOX010000007.1"/>
</dbReference>
<sequence length="212" mass="24665">MDRKTYDLLHGIPDHADYAAEAGELDAEDIPQERMTAVLDLLRNSDDDVVRFEAAKLLTSWGIFEGLVALSESMEKPELIKNTYPHRLHGYDDTYRQILMAVTMYFANMVDRGQREVARAQVFLPLSTIIELAGTEPFEISDAFAFLKRERYPEYIPFVKQHLSSIIDRPEIHQWKIYDAMEFLMGVEPEFVMSLLQLRNKSIEDFMPRQRS</sequence>
<evidence type="ECO:0000313" key="1">
    <source>
        <dbReference type="EMBL" id="AVU74771.1"/>
    </source>
</evidence>
<name>A0ABN5JNN0_9PSED</name>
<dbReference type="EMBL" id="CP024081">
    <property type="protein sequence ID" value="AVU74771.1"/>
    <property type="molecule type" value="Genomic_DNA"/>
</dbReference>
<reference evidence="1 2" key="1">
    <citation type="journal article" date="2018" name="Front. Microbiol.">
        <title>Pseudomonas rhizophila S211, a New Plant Growth-Promoting Rhizobacterium with Potential in Pesticide-Bioremediation.</title>
        <authorList>
            <person name="Hassen W."/>
            <person name="Neifar M."/>
            <person name="Cherif H."/>
            <person name="Najjari A."/>
            <person name="Chouchane H."/>
            <person name="Driouich R.C."/>
            <person name="Salah A."/>
            <person name="Naili F."/>
            <person name="Mosbah A."/>
            <person name="Souissi Y."/>
            <person name="Raddadi N."/>
            <person name="Ouzari H.I."/>
            <person name="Fava F."/>
            <person name="Cherif A."/>
        </authorList>
    </citation>
    <scope>NUCLEOTIDE SEQUENCE [LARGE SCALE GENOMIC DNA]</scope>
    <source>
        <strain evidence="1 2">S211</strain>
    </source>
</reference>
<proteinExistence type="predicted"/>
<accession>A0ABN5JNN0</accession>
<gene>
    <name evidence="1" type="ORF">CRX69_05985</name>
</gene>
<organism evidence="1 2">
    <name type="scientific">Pseudomonas rhizophila</name>
    <dbReference type="NCBI Taxonomy" id="2045200"/>
    <lineage>
        <taxon>Bacteria</taxon>
        <taxon>Pseudomonadati</taxon>
        <taxon>Pseudomonadota</taxon>
        <taxon>Gammaproteobacteria</taxon>
        <taxon>Pseudomonadales</taxon>
        <taxon>Pseudomonadaceae</taxon>
        <taxon>Pseudomonas</taxon>
    </lineage>
</organism>
<evidence type="ECO:0000313" key="2">
    <source>
        <dbReference type="Proteomes" id="UP000241936"/>
    </source>
</evidence>